<protein>
    <submittedName>
        <fullName evidence="1">Uncharacterized protein</fullName>
    </submittedName>
</protein>
<keyword evidence="2" id="KW-1185">Reference proteome</keyword>
<dbReference type="RefSeq" id="WP_066192252.1">
    <property type="nucleotide sequence ID" value="NZ_JARMMB010000052.1"/>
</dbReference>
<organism evidence="1 2">
    <name type="scientific">Cytobacillus horneckiae</name>
    <dbReference type="NCBI Taxonomy" id="549687"/>
    <lineage>
        <taxon>Bacteria</taxon>
        <taxon>Bacillati</taxon>
        <taxon>Bacillota</taxon>
        <taxon>Bacilli</taxon>
        <taxon>Bacillales</taxon>
        <taxon>Bacillaceae</taxon>
        <taxon>Cytobacillus</taxon>
    </lineage>
</organism>
<reference evidence="1 2" key="1">
    <citation type="journal article" date="2010" name="Int. J. Syst. Evol. Microbiol.">
        <title>Bacillus horneckiae sp. nov., isolated from a spacecraft-assembly clean room.</title>
        <authorList>
            <person name="Vaishampayan P."/>
            <person name="Probst A."/>
            <person name="Krishnamurthi S."/>
            <person name="Ghosh S."/>
            <person name="Osman S."/>
            <person name="McDowall A."/>
            <person name="Ruckmani A."/>
            <person name="Mayilraj S."/>
            <person name="Venkateswaran K."/>
        </authorList>
    </citation>
    <scope>NUCLEOTIDE SEQUENCE [LARGE SCALE GENOMIC DNA]</scope>
    <source>
        <strain evidence="2">1PO1SC</strain>
    </source>
</reference>
<dbReference type="EMBL" id="PISD01000024">
    <property type="protein sequence ID" value="PKG28776.1"/>
    <property type="molecule type" value="Genomic_DNA"/>
</dbReference>
<proteinExistence type="predicted"/>
<dbReference type="Proteomes" id="UP000233343">
    <property type="component" value="Unassembled WGS sequence"/>
</dbReference>
<accession>A0A2N0ZH06</accession>
<gene>
    <name evidence="1" type="ORF">CWS20_11865</name>
</gene>
<evidence type="ECO:0000313" key="2">
    <source>
        <dbReference type="Proteomes" id="UP000233343"/>
    </source>
</evidence>
<name>A0A2N0ZH06_9BACI</name>
<sequence>MVIKRKVPTEKLQDIQINMDGQNICALGSVVINSIEFGIGSTNENQGKGIAGFYISIQADRKPEISVHYHPHLVTKEVCEALGIEKRPSYQKGNQ</sequence>
<dbReference type="AlphaFoldDB" id="A0A2N0ZH06"/>
<comment type="caution">
    <text evidence="1">The sequence shown here is derived from an EMBL/GenBank/DDBJ whole genome shotgun (WGS) entry which is preliminary data.</text>
</comment>
<evidence type="ECO:0000313" key="1">
    <source>
        <dbReference type="EMBL" id="PKG28776.1"/>
    </source>
</evidence>